<dbReference type="InterPro" id="IPR001387">
    <property type="entry name" value="Cro/C1-type_HTH"/>
</dbReference>
<reference evidence="3" key="1">
    <citation type="journal article" date="2019" name="Int. J. Syst. Evol. Microbiol.">
        <title>The Global Catalogue of Microorganisms (GCM) 10K type strain sequencing project: providing services to taxonomists for standard genome sequencing and annotation.</title>
        <authorList>
            <consortium name="The Broad Institute Genomics Platform"/>
            <consortium name="The Broad Institute Genome Sequencing Center for Infectious Disease"/>
            <person name="Wu L."/>
            <person name="Ma J."/>
        </authorList>
    </citation>
    <scope>NUCLEOTIDE SEQUENCE [LARGE SCALE GENOMIC DNA]</scope>
    <source>
        <strain evidence="3">CCM 7480</strain>
    </source>
</reference>
<keyword evidence="3" id="KW-1185">Reference proteome</keyword>
<organism evidence="2 3">
    <name type="scientific">Massilia haematophila</name>
    <dbReference type="NCBI Taxonomy" id="457923"/>
    <lineage>
        <taxon>Bacteria</taxon>
        <taxon>Pseudomonadati</taxon>
        <taxon>Pseudomonadota</taxon>
        <taxon>Betaproteobacteria</taxon>
        <taxon>Burkholderiales</taxon>
        <taxon>Oxalobacteraceae</taxon>
        <taxon>Telluria group</taxon>
        <taxon>Massilia</taxon>
    </lineage>
</organism>
<feature type="domain" description="HTH cro/C1-type" evidence="1">
    <location>
        <begin position="28"/>
        <end position="64"/>
    </location>
</feature>
<dbReference type="EMBL" id="JBHRVV010000002">
    <property type="protein sequence ID" value="MFC3461513.1"/>
    <property type="molecule type" value="Genomic_DNA"/>
</dbReference>
<dbReference type="RefSeq" id="WP_379738132.1">
    <property type="nucleotide sequence ID" value="NZ_JBHRVV010000002.1"/>
</dbReference>
<evidence type="ECO:0000313" key="2">
    <source>
        <dbReference type="EMBL" id="MFC3461513.1"/>
    </source>
</evidence>
<comment type="caution">
    <text evidence="2">The sequence shown here is derived from an EMBL/GenBank/DDBJ whole genome shotgun (WGS) entry which is preliminary data.</text>
</comment>
<accession>A0ABV7PQJ5</accession>
<sequence>MTKHTIQLNSDKVRLRIAEAGGPVKKYAVGIEERTINRIKKGQRTTLATAHRLATNLGTTFDDLLHPPGREEVERHLPRNWLYESITPSSAFRKHLPAQLAIGGDYEGYIVDQPPSGWHGPLDALLKWYPQSGRKIILRRSEDAYVIELHYFEYTSDRAQELDYFAASACRFFPLARSSDTFKKTALSELNADWVWGDLRRLAMERGDIVDIEGHDMPVHPRDYMPVARFYRGMIVRRKLEGVRVFRHFHRDFRRALIEYLEGLDPGRVHVSTRGLGIEIRVVPLRPEVYDPYWQDNELCIEVDLAWWRPDGRLAPAPWRQEHRERIVASIKERNWNAIYSPGLPIGYPTESEDDDGDPPLTPDLHVPARVAKAVMDLYCPEPDEWHVSSDAGV</sequence>
<evidence type="ECO:0000259" key="1">
    <source>
        <dbReference type="PROSITE" id="PS50943"/>
    </source>
</evidence>
<name>A0ABV7PQJ5_9BURK</name>
<dbReference type="PROSITE" id="PS50943">
    <property type="entry name" value="HTH_CROC1"/>
    <property type="match status" value="1"/>
</dbReference>
<gene>
    <name evidence="2" type="ORF">ACFOPH_25230</name>
</gene>
<proteinExistence type="predicted"/>
<dbReference type="CDD" id="cd00093">
    <property type="entry name" value="HTH_XRE"/>
    <property type="match status" value="1"/>
</dbReference>
<protein>
    <recommendedName>
        <fullName evidence="1">HTH cro/C1-type domain-containing protein</fullName>
    </recommendedName>
</protein>
<evidence type="ECO:0000313" key="3">
    <source>
        <dbReference type="Proteomes" id="UP001595665"/>
    </source>
</evidence>
<dbReference type="Proteomes" id="UP001595665">
    <property type="component" value="Unassembled WGS sequence"/>
</dbReference>